<protein>
    <submittedName>
        <fullName evidence="2">Mitochondrial ATPase complex subunit ATP10</fullName>
    </submittedName>
</protein>
<keyword evidence="3" id="KW-1185">Reference proteome</keyword>
<organism evidence="2 3">
    <name type="scientific">Passalora fulva</name>
    <name type="common">Tomato leaf mold</name>
    <name type="synonym">Cladosporium fulvum</name>
    <dbReference type="NCBI Taxonomy" id="5499"/>
    <lineage>
        <taxon>Eukaryota</taxon>
        <taxon>Fungi</taxon>
        <taxon>Dikarya</taxon>
        <taxon>Ascomycota</taxon>
        <taxon>Pezizomycotina</taxon>
        <taxon>Dothideomycetes</taxon>
        <taxon>Dothideomycetidae</taxon>
        <taxon>Mycosphaerellales</taxon>
        <taxon>Mycosphaerellaceae</taxon>
        <taxon>Fulvia</taxon>
    </lineage>
</organism>
<dbReference type="PANTHER" id="PTHR28106:SF1">
    <property type="entry name" value="MITOCHONDRIAL ATPASE COMPLEX SUBUNIT ATP10"/>
    <property type="match status" value="1"/>
</dbReference>
<dbReference type="AlphaFoldDB" id="A0A9Q8L7G0"/>
<gene>
    <name evidence="2" type="ORF">CLAFUR5_01759</name>
</gene>
<dbReference type="Proteomes" id="UP000756132">
    <property type="component" value="Chromosome 1"/>
</dbReference>
<sequence length="366" mass="42170">MKAPSPQRLRILRSLAYSEPTSRPIVSRRCYASLPERPPPPSAPRPPPSAAPLSSRSHADAQPGFRKRNKSDDDEEFEPQPLSRPIGMPNPPQPGENMGLDERSLSQRRNDFVNYDKHLERRSKMTKQISKPYFRDWSNLRFHKGKMFRSNERLFRGDVSLWFPNFYGKTLRKDGQPRELWRGDGHKGLGRDTCEAMQGKVSVVSIVSSMWAKQQVDTFCSEEQNPDLHEAIEANADFAQRVEINYENNFLKWWLLQMFRYNLRAGKTKEEQGNYFMVRRGVSDVMKEAIGMLNDKVGYVYLVDQECRIRWAGSAEAEPAERESMVKGLWRLAQEARASKEKLSTQRRVEDVSEVAEEPKAADAMG</sequence>
<dbReference type="RefSeq" id="XP_047756542.1">
    <property type="nucleotide sequence ID" value="XM_047900907.1"/>
</dbReference>
<dbReference type="GeneID" id="71981637"/>
<evidence type="ECO:0000256" key="1">
    <source>
        <dbReference type="SAM" id="MobiDB-lite"/>
    </source>
</evidence>
<dbReference type="OrthoDB" id="17089at2759"/>
<dbReference type="PANTHER" id="PTHR28106">
    <property type="entry name" value="MITOCHONDRIAL ATPASE COMPLEX SUBUNIT ATP10"/>
    <property type="match status" value="1"/>
</dbReference>
<feature type="region of interest" description="Disordered" evidence="1">
    <location>
        <begin position="338"/>
        <end position="366"/>
    </location>
</feature>
<dbReference type="EMBL" id="CP090163">
    <property type="protein sequence ID" value="UJO12176.1"/>
    <property type="molecule type" value="Genomic_DNA"/>
</dbReference>
<dbReference type="GO" id="GO:0005743">
    <property type="term" value="C:mitochondrial inner membrane"/>
    <property type="evidence" value="ECO:0007669"/>
    <property type="project" value="TreeGrafter"/>
</dbReference>
<feature type="region of interest" description="Disordered" evidence="1">
    <location>
        <begin position="14"/>
        <end position="101"/>
    </location>
</feature>
<proteinExistence type="predicted"/>
<dbReference type="Pfam" id="PF05176">
    <property type="entry name" value="ATP-synt_10"/>
    <property type="match status" value="1"/>
</dbReference>
<dbReference type="InterPro" id="IPR007849">
    <property type="entry name" value="ATP10"/>
</dbReference>
<accession>A0A9Q8L7G0</accession>
<reference evidence="2" key="2">
    <citation type="journal article" date="2022" name="Microb. Genom.">
        <title>A chromosome-scale genome assembly of the tomato pathogen Cladosporium fulvum reveals a compartmentalized genome architecture and the presence of a dispensable chromosome.</title>
        <authorList>
            <person name="Zaccaron A.Z."/>
            <person name="Chen L.H."/>
            <person name="Samaras A."/>
            <person name="Stergiopoulos I."/>
        </authorList>
    </citation>
    <scope>NUCLEOTIDE SEQUENCE</scope>
    <source>
        <strain evidence="2">Race5_Kim</strain>
    </source>
</reference>
<dbReference type="KEGG" id="ffu:CLAFUR5_01759"/>
<name>A0A9Q8L7G0_PASFU</name>
<dbReference type="GO" id="GO:0033615">
    <property type="term" value="P:mitochondrial proton-transporting ATP synthase complex assembly"/>
    <property type="evidence" value="ECO:0007669"/>
    <property type="project" value="TreeGrafter"/>
</dbReference>
<evidence type="ECO:0000313" key="3">
    <source>
        <dbReference type="Proteomes" id="UP000756132"/>
    </source>
</evidence>
<reference evidence="2" key="1">
    <citation type="submission" date="2021-12" db="EMBL/GenBank/DDBJ databases">
        <authorList>
            <person name="Zaccaron A."/>
            <person name="Stergiopoulos I."/>
        </authorList>
    </citation>
    <scope>NUCLEOTIDE SEQUENCE</scope>
    <source>
        <strain evidence="2">Race5_Kim</strain>
    </source>
</reference>
<evidence type="ECO:0000313" key="2">
    <source>
        <dbReference type="EMBL" id="UJO12176.1"/>
    </source>
</evidence>
<feature type="compositionally biased region" description="Pro residues" evidence="1">
    <location>
        <begin position="36"/>
        <end position="50"/>
    </location>
</feature>